<keyword evidence="3" id="KW-1185">Reference proteome</keyword>
<proteinExistence type="predicted"/>
<dbReference type="EMBL" id="CAKXAJ010005364">
    <property type="protein sequence ID" value="CAH2209117.1"/>
    <property type="molecule type" value="Genomic_DNA"/>
</dbReference>
<evidence type="ECO:0000256" key="1">
    <source>
        <dbReference type="SAM" id="MobiDB-lite"/>
    </source>
</evidence>
<feature type="compositionally biased region" description="Low complexity" evidence="1">
    <location>
        <begin position="8"/>
        <end position="22"/>
    </location>
</feature>
<reference evidence="2" key="1">
    <citation type="submission" date="2022-03" db="EMBL/GenBank/DDBJ databases">
        <authorList>
            <person name="Lindestad O."/>
        </authorList>
    </citation>
    <scope>NUCLEOTIDE SEQUENCE</scope>
</reference>
<dbReference type="Proteomes" id="UP000838756">
    <property type="component" value="Unassembled WGS sequence"/>
</dbReference>
<organism evidence="2 3">
    <name type="scientific">Pararge aegeria aegeria</name>
    <dbReference type="NCBI Taxonomy" id="348720"/>
    <lineage>
        <taxon>Eukaryota</taxon>
        <taxon>Metazoa</taxon>
        <taxon>Ecdysozoa</taxon>
        <taxon>Arthropoda</taxon>
        <taxon>Hexapoda</taxon>
        <taxon>Insecta</taxon>
        <taxon>Pterygota</taxon>
        <taxon>Neoptera</taxon>
        <taxon>Endopterygota</taxon>
        <taxon>Lepidoptera</taxon>
        <taxon>Glossata</taxon>
        <taxon>Ditrysia</taxon>
        <taxon>Papilionoidea</taxon>
        <taxon>Nymphalidae</taxon>
        <taxon>Satyrinae</taxon>
        <taxon>Satyrini</taxon>
        <taxon>Parargina</taxon>
        <taxon>Pararge</taxon>
    </lineage>
</organism>
<gene>
    <name evidence="2" type="primary">jg23493</name>
    <name evidence="2" type="ORF">PAEG_LOCUS1519</name>
</gene>
<accession>A0A8S4QGK3</accession>
<name>A0A8S4QGK3_9NEOP</name>
<sequence length="43" mass="4633">DQGHHPFRMSPSHPSSPMVHPSGKPGGPTIRDRTVKCQPTTSV</sequence>
<feature type="non-terminal residue" evidence="2">
    <location>
        <position position="43"/>
    </location>
</feature>
<feature type="region of interest" description="Disordered" evidence="1">
    <location>
        <begin position="1"/>
        <end position="43"/>
    </location>
</feature>
<evidence type="ECO:0000313" key="3">
    <source>
        <dbReference type="Proteomes" id="UP000838756"/>
    </source>
</evidence>
<evidence type="ECO:0000313" key="2">
    <source>
        <dbReference type="EMBL" id="CAH2209117.1"/>
    </source>
</evidence>
<comment type="caution">
    <text evidence="2">The sequence shown here is derived from an EMBL/GenBank/DDBJ whole genome shotgun (WGS) entry which is preliminary data.</text>
</comment>
<protein>
    <submittedName>
        <fullName evidence="2">Jg23493 protein</fullName>
    </submittedName>
</protein>
<dbReference type="AlphaFoldDB" id="A0A8S4QGK3"/>
<feature type="non-terminal residue" evidence="2">
    <location>
        <position position="1"/>
    </location>
</feature>